<dbReference type="EMBL" id="FR824591">
    <property type="protein sequence ID" value="CCA27524.1"/>
    <property type="molecule type" value="Genomic_DNA"/>
</dbReference>
<dbReference type="HOGENOM" id="CLU_2113519_0_0_1"/>
<protein>
    <submittedName>
        <fullName evidence="1">AlNc14C566G12160 protein</fullName>
    </submittedName>
</protein>
<reference evidence="1" key="2">
    <citation type="submission" date="2011-02" db="EMBL/GenBank/DDBJ databases">
        <authorList>
            <person name="MacLean D."/>
        </authorList>
    </citation>
    <scope>NUCLEOTIDE SEQUENCE</scope>
</reference>
<reference evidence="1" key="1">
    <citation type="journal article" date="2011" name="PLoS Biol.">
        <title>Gene gain and loss during evolution of obligate parasitism in the white rust pathogen of Arabidopsis thaliana.</title>
        <authorList>
            <person name="Kemen E."/>
            <person name="Gardiner A."/>
            <person name="Schultz-Larsen T."/>
            <person name="Kemen A.C."/>
            <person name="Balmuth A.L."/>
            <person name="Robert-Seilaniantz A."/>
            <person name="Bailey K."/>
            <person name="Holub E."/>
            <person name="Studholme D.J."/>
            <person name="Maclean D."/>
            <person name="Jones J.D."/>
        </authorList>
    </citation>
    <scope>NUCLEOTIDE SEQUENCE</scope>
</reference>
<proteinExistence type="predicted"/>
<gene>
    <name evidence="1" type="primary">AlNc14C566G12160</name>
    <name evidence="1" type="ORF">ALNC14_136680</name>
</gene>
<evidence type="ECO:0000313" key="1">
    <source>
        <dbReference type="EMBL" id="CCA27524.1"/>
    </source>
</evidence>
<sequence>MMLELDDIGRWSVYSCEVKLLSIDRIPSLNLTSSLKHRIDSHTHSGQEQSISTCFDLMRYKFSGDENWLVLHAAMVSICQILDLLNASQVCIVVKHIFSMAYGPQQCILITAKNT</sequence>
<accession>F0X167</accession>
<organism evidence="1">
    <name type="scientific">Albugo laibachii Nc14</name>
    <dbReference type="NCBI Taxonomy" id="890382"/>
    <lineage>
        <taxon>Eukaryota</taxon>
        <taxon>Sar</taxon>
        <taxon>Stramenopiles</taxon>
        <taxon>Oomycota</taxon>
        <taxon>Peronosporomycetes</taxon>
        <taxon>Albuginales</taxon>
        <taxon>Albuginaceae</taxon>
        <taxon>Albugo</taxon>
    </lineage>
</organism>
<name>F0X167_9STRA</name>
<dbReference type="AlphaFoldDB" id="F0X167"/>